<dbReference type="EMBL" id="QGGU01000005">
    <property type="protein sequence ID" value="PWK51728.1"/>
    <property type="molecule type" value="Genomic_DNA"/>
</dbReference>
<accession>A0A316FSI2</accession>
<keyword evidence="1" id="KW-0175">Coiled coil</keyword>
<feature type="coiled-coil region" evidence="1">
    <location>
        <begin position="50"/>
        <end position="119"/>
    </location>
</feature>
<feature type="domain" description="DUF4398" evidence="2">
    <location>
        <begin position="34"/>
        <end position="108"/>
    </location>
</feature>
<reference evidence="3 4" key="1">
    <citation type="submission" date="2018-05" db="EMBL/GenBank/DDBJ databases">
        <title>Genomic Encyclopedia of Type Strains, Phase IV (KMG-IV): sequencing the most valuable type-strain genomes for metagenomic binning, comparative biology and taxonomic classification.</title>
        <authorList>
            <person name="Goeker M."/>
        </authorList>
    </citation>
    <scope>NUCLEOTIDE SEQUENCE [LARGE SCALE GENOMIC DNA]</scope>
    <source>
        <strain evidence="3 4">DSM 25350</strain>
    </source>
</reference>
<organism evidence="3 4">
    <name type="scientific">Pleionea mediterranea</name>
    <dbReference type="NCBI Taxonomy" id="523701"/>
    <lineage>
        <taxon>Bacteria</taxon>
        <taxon>Pseudomonadati</taxon>
        <taxon>Pseudomonadota</taxon>
        <taxon>Gammaproteobacteria</taxon>
        <taxon>Oceanospirillales</taxon>
        <taxon>Pleioneaceae</taxon>
        <taxon>Pleionea</taxon>
    </lineage>
</organism>
<gene>
    <name evidence="3" type="ORF">C8D97_10543</name>
</gene>
<evidence type="ECO:0000313" key="3">
    <source>
        <dbReference type="EMBL" id="PWK51728.1"/>
    </source>
</evidence>
<dbReference type="Gene3D" id="1.20.1270.390">
    <property type="match status" value="1"/>
</dbReference>
<protein>
    <submittedName>
        <fullName evidence="3">Uncharacterized protein DUF4398</fullName>
    </submittedName>
</protein>
<comment type="caution">
    <text evidence="3">The sequence shown here is derived from an EMBL/GenBank/DDBJ whole genome shotgun (WGS) entry which is preliminary data.</text>
</comment>
<dbReference type="PROSITE" id="PS51257">
    <property type="entry name" value="PROKAR_LIPOPROTEIN"/>
    <property type="match status" value="1"/>
</dbReference>
<proteinExistence type="predicted"/>
<dbReference type="Pfam" id="PF14346">
    <property type="entry name" value="DUF4398"/>
    <property type="match status" value="1"/>
</dbReference>
<dbReference type="AlphaFoldDB" id="A0A316FSI2"/>
<dbReference type="InterPro" id="IPR025511">
    <property type="entry name" value="DUF4398"/>
</dbReference>
<evidence type="ECO:0000259" key="2">
    <source>
        <dbReference type="Pfam" id="PF14346"/>
    </source>
</evidence>
<evidence type="ECO:0000313" key="4">
    <source>
        <dbReference type="Proteomes" id="UP000245790"/>
    </source>
</evidence>
<dbReference type="Proteomes" id="UP000245790">
    <property type="component" value="Unassembled WGS sequence"/>
</dbReference>
<sequence length="123" mass="13387">MNTIRHNIGKLSTLAIAVAMVSGCTSMAPNSDSLVRSESSIKQAKEVGAIEHAPVELKQAESKLQKAQDAFNKEDYKTSLEFALEAEASADLAEVTARNKKTQLALDEVQKSIQTLKQQLSNR</sequence>
<keyword evidence="4" id="KW-1185">Reference proteome</keyword>
<dbReference type="RefSeq" id="WP_146196111.1">
    <property type="nucleotide sequence ID" value="NZ_QGGU01000005.1"/>
</dbReference>
<evidence type="ECO:0000256" key="1">
    <source>
        <dbReference type="SAM" id="Coils"/>
    </source>
</evidence>
<name>A0A316FSI2_9GAMM</name>